<evidence type="ECO:0000313" key="2">
    <source>
        <dbReference type="Proteomes" id="UP000574067"/>
    </source>
</evidence>
<comment type="caution">
    <text evidence="1">The sequence shown here is derived from an EMBL/GenBank/DDBJ whole genome shotgun (WGS) entry which is preliminary data.</text>
</comment>
<accession>A0A848F750</accession>
<evidence type="ECO:0000313" key="1">
    <source>
        <dbReference type="EMBL" id="NML14566.1"/>
    </source>
</evidence>
<reference evidence="1 2" key="1">
    <citation type="submission" date="2020-04" db="EMBL/GenBank/DDBJ databases">
        <title>Azohydromonas sp. isolated from soil.</title>
        <authorList>
            <person name="Dahal R.H."/>
        </authorList>
    </citation>
    <scope>NUCLEOTIDE SEQUENCE [LARGE SCALE GENOMIC DNA]</scope>
    <source>
        <strain evidence="1 2">G-1-1-14</strain>
    </source>
</reference>
<proteinExistence type="predicted"/>
<dbReference type="Proteomes" id="UP000574067">
    <property type="component" value="Unassembled WGS sequence"/>
</dbReference>
<dbReference type="RefSeq" id="WP_169159476.1">
    <property type="nucleotide sequence ID" value="NZ_JABBFW010000003.1"/>
</dbReference>
<gene>
    <name evidence="1" type="ORF">HHL10_06195</name>
</gene>
<protein>
    <submittedName>
        <fullName evidence="1">Uncharacterized protein</fullName>
    </submittedName>
</protein>
<dbReference type="EMBL" id="JABBFW010000003">
    <property type="protein sequence ID" value="NML14566.1"/>
    <property type="molecule type" value="Genomic_DNA"/>
</dbReference>
<keyword evidence="2" id="KW-1185">Reference proteome</keyword>
<organism evidence="1 2">
    <name type="scientific">Azohydromonas caseinilytica</name>
    <dbReference type="NCBI Taxonomy" id="2728836"/>
    <lineage>
        <taxon>Bacteria</taxon>
        <taxon>Pseudomonadati</taxon>
        <taxon>Pseudomonadota</taxon>
        <taxon>Betaproteobacteria</taxon>
        <taxon>Burkholderiales</taxon>
        <taxon>Sphaerotilaceae</taxon>
        <taxon>Azohydromonas</taxon>
    </lineage>
</organism>
<name>A0A848F750_9BURK</name>
<dbReference type="AlphaFoldDB" id="A0A848F750"/>
<sequence>MSPVECGCGLEGMGAVPVRAGIRPASTASTAWEAIKYLKTGDAGSLVVCFFKICKKFGFNALNGYFSIPSFRVLTCVIRGLK</sequence>